<name>A0ABR2SLB4_9ROSI</name>
<dbReference type="Proteomes" id="UP001396334">
    <property type="component" value="Unassembled WGS sequence"/>
</dbReference>
<gene>
    <name evidence="2" type="ORF">V6N11_038891</name>
</gene>
<comment type="caution">
    <text evidence="2">The sequence shown here is derived from an EMBL/GenBank/DDBJ whole genome shotgun (WGS) entry which is preliminary data.</text>
</comment>
<evidence type="ECO:0000313" key="3">
    <source>
        <dbReference type="Proteomes" id="UP001396334"/>
    </source>
</evidence>
<accession>A0ABR2SLB4</accession>
<keyword evidence="3" id="KW-1185">Reference proteome</keyword>
<proteinExistence type="predicted"/>
<evidence type="ECO:0000313" key="2">
    <source>
        <dbReference type="EMBL" id="KAK9026043.1"/>
    </source>
</evidence>
<evidence type="ECO:0000256" key="1">
    <source>
        <dbReference type="SAM" id="MobiDB-lite"/>
    </source>
</evidence>
<sequence length="90" mass="10414">MASQVGDARRIKPKSDHKRPFQLFSDALKMKSNHKAPLQEKPVSKKEFQQKSVCYIIEVQEKAVSKKEIQEKAVSQTGNWMQKLGPWSWT</sequence>
<organism evidence="2 3">
    <name type="scientific">Hibiscus sabdariffa</name>
    <name type="common">roselle</name>
    <dbReference type="NCBI Taxonomy" id="183260"/>
    <lineage>
        <taxon>Eukaryota</taxon>
        <taxon>Viridiplantae</taxon>
        <taxon>Streptophyta</taxon>
        <taxon>Embryophyta</taxon>
        <taxon>Tracheophyta</taxon>
        <taxon>Spermatophyta</taxon>
        <taxon>Magnoliopsida</taxon>
        <taxon>eudicotyledons</taxon>
        <taxon>Gunneridae</taxon>
        <taxon>Pentapetalae</taxon>
        <taxon>rosids</taxon>
        <taxon>malvids</taxon>
        <taxon>Malvales</taxon>
        <taxon>Malvaceae</taxon>
        <taxon>Malvoideae</taxon>
        <taxon>Hibiscus</taxon>
    </lineage>
</organism>
<reference evidence="2 3" key="1">
    <citation type="journal article" date="2024" name="G3 (Bethesda)">
        <title>Genome assembly of Hibiscus sabdariffa L. provides insights into metabolisms of medicinal natural products.</title>
        <authorList>
            <person name="Kim T."/>
        </authorList>
    </citation>
    <scope>NUCLEOTIDE SEQUENCE [LARGE SCALE GENOMIC DNA]</scope>
    <source>
        <strain evidence="2">TK-2024</strain>
        <tissue evidence="2">Old leaves</tissue>
    </source>
</reference>
<dbReference type="EMBL" id="JBBPBN010000013">
    <property type="protein sequence ID" value="KAK9026043.1"/>
    <property type="molecule type" value="Genomic_DNA"/>
</dbReference>
<feature type="region of interest" description="Disordered" evidence="1">
    <location>
        <begin position="1"/>
        <end position="20"/>
    </location>
</feature>
<protein>
    <submittedName>
        <fullName evidence="2">Uncharacterized protein</fullName>
    </submittedName>
</protein>